<evidence type="ECO:0000313" key="4">
    <source>
        <dbReference type="EMBL" id="MCT4701033.1"/>
    </source>
</evidence>
<dbReference type="InterPro" id="IPR029058">
    <property type="entry name" value="AB_hydrolase_fold"/>
</dbReference>
<dbReference type="EMBL" id="JALHAP010000071">
    <property type="protein sequence ID" value="MCT4701033.1"/>
    <property type="molecule type" value="Genomic_DNA"/>
</dbReference>
<evidence type="ECO:0000256" key="2">
    <source>
        <dbReference type="SAM" id="MobiDB-lite"/>
    </source>
</evidence>
<sequence length="444" mass="48462">MPSRREFLIISAGSLLAIGAPGFAKDAITPARNAIAVTQVAGDGIRLAAVAVEYDTPLKNAQLSADSFRVAGRTVTGVFTSTSADPVDKAEAGRFVIVTLSPTDDNALLAEKVQSENANRTQPSAGSGPGNAGDVPPYDTVYRRPQASIVQSNALTMSNGHTLPASQFALKTTQVKNPVVDEFQSLEFHDPKTGKMLRYNLFVPKGYDKKQAWPLVLFMHDAGATSDVTRTTLYQGLGAVVWASPQDQARRPCFVLAPQYAEIIADDNSQTSSMLDTTIDLIRVLSAQYNIDQKRLYTTGQSGGCMMSIAMDIKYPDFFAASFLVAGQWDPTLVKPLAHQKLWILVSQDDNKAWPGQNAITARLEKEGAKISRATWNGTWSAEEFRAAFDKMAAEGSPINYVTFRKGTVIPPGQTTEGASGHRNTWRIAYTIEPVREWLFRQHR</sequence>
<dbReference type="InterPro" id="IPR050955">
    <property type="entry name" value="Plant_Biomass_Hydrol_Est"/>
</dbReference>
<dbReference type="Gene3D" id="3.40.50.1820">
    <property type="entry name" value="alpha/beta hydrolase"/>
    <property type="match status" value="1"/>
</dbReference>
<keyword evidence="1" id="KW-0732">Signal</keyword>
<feature type="compositionally biased region" description="Polar residues" evidence="2">
    <location>
        <begin position="115"/>
        <end position="125"/>
    </location>
</feature>
<organism evidence="4 5">
    <name type="scientific">Dryocola boscaweniae</name>
    <dbReference type="NCBI Taxonomy" id="2925397"/>
    <lineage>
        <taxon>Bacteria</taxon>
        <taxon>Pseudomonadati</taxon>
        <taxon>Pseudomonadota</taxon>
        <taxon>Gammaproteobacteria</taxon>
        <taxon>Enterobacterales</taxon>
        <taxon>Enterobacteriaceae</taxon>
        <taxon>Dryocola</taxon>
    </lineage>
</organism>
<dbReference type="Gene3D" id="2.60.40.2180">
    <property type="match status" value="1"/>
</dbReference>
<dbReference type="PROSITE" id="PS51318">
    <property type="entry name" value="TAT"/>
    <property type="match status" value="1"/>
</dbReference>
<feature type="domain" description="Esterase Ig-like N-terminal" evidence="3">
    <location>
        <begin position="34"/>
        <end position="163"/>
    </location>
</feature>
<feature type="region of interest" description="Disordered" evidence="2">
    <location>
        <begin position="114"/>
        <end position="139"/>
    </location>
</feature>
<protein>
    <submittedName>
        <fullName evidence="4">Peptidase</fullName>
    </submittedName>
</protein>
<evidence type="ECO:0000256" key="1">
    <source>
        <dbReference type="ARBA" id="ARBA00022729"/>
    </source>
</evidence>
<dbReference type="Proteomes" id="UP001150641">
    <property type="component" value="Unassembled WGS sequence"/>
</dbReference>
<dbReference type="PANTHER" id="PTHR43037:SF1">
    <property type="entry name" value="BLL1128 PROTEIN"/>
    <property type="match status" value="1"/>
</dbReference>
<keyword evidence="5" id="KW-1185">Reference proteome</keyword>
<name>A0A9X2W4R1_9ENTR</name>
<dbReference type="AlphaFoldDB" id="A0A9X2W4R1"/>
<gene>
    <name evidence="4" type="ORF">MUA00_04335</name>
</gene>
<dbReference type="RefSeq" id="WP_271121766.1">
    <property type="nucleotide sequence ID" value="NZ_JALHAN010000057.1"/>
</dbReference>
<dbReference type="Pfam" id="PF18435">
    <property type="entry name" value="EstA_Ig_like"/>
    <property type="match status" value="1"/>
</dbReference>
<evidence type="ECO:0000313" key="5">
    <source>
        <dbReference type="Proteomes" id="UP001150641"/>
    </source>
</evidence>
<reference evidence="4" key="1">
    <citation type="submission" date="2022-03" db="EMBL/GenBank/DDBJ databases">
        <title>Proposal of a novel genus Dryocolo and two novel species.</title>
        <authorList>
            <person name="Maddock D.W."/>
            <person name="Brady C.L."/>
            <person name="Denman S."/>
            <person name="Arnold D."/>
        </authorList>
    </citation>
    <scope>NUCLEOTIDE SEQUENCE</scope>
    <source>
        <strain evidence="4">H6W4</strain>
    </source>
</reference>
<accession>A0A9X2W4R1</accession>
<proteinExistence type="predicted"/>
<dbReference type="InterPro" id="IPR006311">
    <property type="entry name" value="TAT_signal"/>
</dbReference>
<evidence type="ECO:0000259" key="3">
    <source>
        <dbReference type="Pfam" id="PF18435"/>
    </source>
</evidence>
<dbReference type="SUPFAM" id="SSF53474">
    <property type="entry name" value="alpha/beta-Hydrolases"/>
    <property type="match status" value="1"/>
</dbReference>
<dbReference type="InterPro" id="IPR041172">
    <property type="entry name" value="EstA_Ig-like_N"/>
</dbReference>
<comment type="caution">
    <text evidence="4">The sequence shown here is derived from an EMBL/GenBank/DDBJ whole genome shotgun (WGS) entry which is preliminary data.</text>
</comment>
<dbReference type="PANTHER" id="PTHR43037">
    <property type="entry name" value="UNNAMED PRODUCT-RELATED"/>
    <property type="match status" value="1"/>
</dbReference>